<dbReference type="PROSITE" id="PS51273">
    <property type="entry name" value="GATASE_TYPE_1"/>
    <property type="match status" value="1"/>
</dbReference>
<accession>A0A6G7GUH5</accession>
<dbReference type="Gene3D" id="3.40.50.880">
    <property type="match status" value="1"/>
</dbReference>
<dbReference type="Pfam" id="PF00117">
    <property type="entry name" value="GATase"/>
    <property type="match status" value="1"/>
</dbReference>
<name>A0A6G7GUH5_KUEST</name>
<organism evidence="2 3">
    <name type="scientific">Kuenenia stuttgartiensis</name>
    <dbReference type="NCBI Taxonomy" id="174633"/>
    <lineage>
        <taxon>Bacteria</taxon>
        <taxon>Pseudomonadati</taxon>
        <taxon>Planctomycetota</taxon>
        <taxon>Candidatus Brocadiia</taxon>
        <taxon>Candidatus Brocadiales</taxon>
        <taxon>Candidatus Brocadiaceae</taxon>
        <taxon>Candidatus Kuenenia</taxon>
    </lineage>
</organism>
<dbReference type="GO" id="GO:0005829">
    <property type="term" value="C:cytosol"/>
    <property type="evidence" value="ECO:0007669"/>
    <property type="project" value="TreeGrafter"/>
</dbReference>
<evidence type="ECO:0000313" key="3">
    <source>
        <dbReference type="Proteomes" id="UP000501926"/>
    </source>
</evidence>
<dbReference type="SUPFAM" id="SSF52317">
    <property type="entry name" value="Class I glutamine amidotransferase-like"/>
    <property type="match status" value="1"/>
</dbReference>
<proteinExistence type="predicted"/>
<feature type="domain" description="Glutamine amidotransferase" evidence="1">
    <location>
        <begin position="27"/>
        <end position="179"/>
    </location>
</feature>
<dbReference type="PANTHER" id="PTHR42695">
    <property type="entry name" value="GLUTAMINE AMIDOTRANSFERASE YLR126C-RELATED"/>
    <property type="match status" value="1"/>
</dbReference>
<dbReference type="FunFam" id="3.40.50.880:FF:000033">
    <property type="entry name" value="Glutamine amidotransferase class-I"/>
    <property type="match status" value="1"/>
</dbReference>
<dbReference type="CDD" id="cd01741">
    <property type="entry name" value="GATase1_1"/>
    <property type="match status" value="1"/>
</dbReference>
<reference evidence="2 3" key="1">
    <citation type="submission" date="2020-02" db="EMBL/GenBank/DDBJ databases">
        <title>Newly sequenced genome of strain CSTR1 showed variability in Candidatus Kuenenia stuttgartiensis genomes.</title>
        <authorList>
            <person name="Ding C."/>
            <person name="Adrian L."/>
        </authorList>
    </citation>
    <scope>NUCLEOTIDE SEQUENCE [LARGE SCALE GENOMIC DNA]</scope>
    <source>
        <strain evidence="2 3">CSTR1</strain>
    </source>
</reference>
<dbReference type="InterPro" id="IPR017926">
    <property type="entry name" value="GATASE"/>
</dbReference>
<dbReference type="InterPro" id="IPR044992">
    <property type="entry name" value="ChyE-like"/>
</dbReference>
<sequence length="244" mass="27575">MILFIKHIDIEGPGTIGDFLEDNKISSAIVDLSNKDNLPELKKTLQMVISLGGPMNVYEEEKYPFLADENVFLKEIIKRDIPFLGVCLGAQLMVKAIGGTVSKNPKKEIGFYKVSIDEEGLKDNVFRNFPGEITVYQWHGDTFSIPEGGKRIATSELCENQAAKYGRNIYGIQFHVEVTRNMIAEWAEAYEGELASLKGIVSDKQKMLEDYDNLKGEYLKQAERFYVNLFSAANLLKRKSYSLP</sequence>
<evidence type="ECO:0000259" key="1">
    <source>
        <dbReference type="Pfam" id="PF00117"/>
    </source>
</evidence>
<dbReference type="AlphaFoldDB" id="A0A6G7GUH5"/>
<gene>
    <name evidence="2" type="primary">guaA</name>
    <name evidence="2" type="ORF">KsCSTR_38470</name>
</gene>
<dbReference type="PANTHER" id="PTHR42695:SF5">
    <property type="entry name" value="GLUTAMINE AMIDOTRANSFERASE YLR126C-RELATED"/>
    <property type="match status" value="1"/>
</dbReference>
<keyword evidence="2" id="KW-0436">Ligase</keyword>
<dbReference type="EMBL" id="CP049055">
    <property type="protein sequence ID" value="QII13226.1"/>
    <property type="molecule type" value="Genomic_DNA"/>
</dbReference>
<evidence type="ECO:0000313" key="2">
    <source>
        <dbReference type="EMBL" id="QII13226.1"/>
    </source>
</evidence>
<dbReference type="RefSeq" id="WP_164995335.1">
    <property type="nucleotide sequence ID" value="NZ_CP049055.1"/>
</dbReference>
<dbReference type="InterPro" id="IPR029062">
    <property type="entry name" value="Class_I_gatase-like"/>
</dbReference>
<dbReference type="GO" id="GO:0003922">
    <property type="term" value="F:GMP synthase (glutamine-hydrolyzing) activity"/>
    <property type="evidence" value="ECO:0007669"/>
    <property type="project" value="UniProtKB-EC"/>
</dbReference>
<protein>
    <submittedName>
        <fullName evidence="2">Putative GMP synthase [glutamine-hydrolyzing]</fullName>
        <ecNumber evidence="2">6.3.5.2</ecNumber>
    </submittedName>
</protein>
<dbReference type="Proteomes" id="UP000501926">
    <property type="component" value="Chromosome"/>
</dbReference>
<dbReference type="EC" id="6.3.5.2" evidence="2"/>